<protein>
    <submittedName>
        <fullName evidence="4">Peptide/nickel/opine uptake ABC transporter periplasmic substrate-binding protein</fullName>
    </submittedName>
</protein>
<dbReference type="GO" id="GO:1904680">
    <property type="term" value="F:peptide transmembrane transporter activity"/>
    <property type="evidence" value="ECO:0007669"/>
    <property type="project" value="TreeGrafter"/>
</dbReference>
<dbReference type="EMBL" id="CP012661">
    <property type="protein sequence ID" value="AMY67275.1"/>
    <property type="molecule type" value="Genomic_DNA"/>
</dbReference>
<dbReference type="SUPFAM" id="SSF53850">
    <property type="entry name" value="Periplasmic binding protein-like II"/>
    <property type="match status" value="1"/>
</dbReference>
<dbReference type="Pfam" id="PF00496">
    <property type="entry name" value="SBP_bac_5"/>
    <property type="match status" value="1"/>
</dbReference>
<name>A0A159YY20_9RHOB</name>
<feature type="domain" description="Solute-binding protein family 5" evidence="3">
    <location>
        <begin position="100"/>
        <end position="448"/>
    </location>
</feature>
<comment type="subcellular location">
    <subcellularLocation>
        <location evidence="1">Periplasm</location>
    </subcellularLocation>
</comment>
<dbReference type="OrthoDB" id="9803988at2"/>
<evidence type="ECO:0000256" key="2">
    <source>
        <dbReference type="ARBA" id="ARBA00005695"/>
    </source>
</evidence>
<dbReference type="InterPro" id="IPR000914">
    <property type="entry name" value="SBP_5_dom"/>
</dbReference>
<dbReference type="PATRIC" id="fig|1335048.3.peg.14"/>
<reference evidence="4 5" key="1">
    <citation type="submission" date="2015-09" db="EMBL/GenBank/DDBJ databases">
        <title>Complete genome sequence of Defluviimonas alba cai42t isolated from an oilfield in Xinjiang.</title>
        <authorList>
            <person name="Geng S."/>
            <person name="Pan X."/>
            <person name="Wu X."/>
        </authorList>
    </citation>
    <scope>NUCLEOTIDE SEQUENCE [LARGE SCALE GENOMIC DNA]</scope>
    <source>
        <strain evidence="5">cai42</strain>
    </source>
</reference>
<dbReference type="InterPro" id="IPR006311">
    <property type="entry name" value="TAT_signal"/>
</dbReference>
<proteinExistence type="inferred from homology"/>
<evidence type="ECO:0000259" key="3">
    <source>
        <dbReference type="Pfam" id="PF00496"/>
    </source>
</evidence>
<evidence type="ECO:0000256" key="1">
    <source>
        <dbReference type="ARBA" id="ARBA00004418"/>
    </source>
</evidence>
<dbReference type="InterPro" id="IPR030678">
    <property type="entry name" value="Peptide/Ni-bd"/>
</dbReference>
<dbReference type="GO" id="GO:0030288">
    <property type="term" value="C:outer membrane-bounded periplasmic space"/>
    <property type="evidence" value="ECO:0007669"/>
    <property type="project" value="UniProtKB-ARBA"/>
</dbReference>
<dbReference type="GO" id="GO:0043190">
    <property type="term" value="C:ATP-binding cassette (ABC) transporter complex"/>
    <property type="evidence" value="ECO:0007669"/>
    <property type="project" value="InterPro"/>
</dbReference>
<dbReference type="STRING" id="1335048.AKL17_0013"/>
<dbReference type="PROSITE" id="PS51318">
    <property type="entry name" value="TAT"/>
    <property type="match status" value="1"/>
</dbReference>
<evidence type="ECO:0000313" key="5">
    <source>
        <dbReference type="Proteomes" id="UP000076128"/>
    </source>
</evidence>
<keyword evidence="5" id="KW-1185">Reference proteome</keyword>
<organism evidence="4 5">
    <name type="scientific">Frigidibacter mobilis</name>
    <dbReference type="NCBI Taxonomy" id="1335048"/>
    <lineage>
        <taxon>Bacteria</taxon>
        <taxon>Pseudomonadati</taxon>
        <taxon>Pseudomonadota</taxon>
        <taxon>Alphaproteobacteria</taxon>
        <taxon>Rhodobacterales</taxon>
        <taxon>Paracoccaceae</taxon>
        <taxon>Frigidibacter</taxon>
    </lineage>
</organism>
<dbReference type="PIRSF" id="PIRSF002741">
    <property type="entry name" value="MppA"/>
    <property type="match status" value="1"/>
</dbReference>
<dbReference type="Gene3D" id="3.90.76.10">
    <property type="entry name" value="Dipeptide-binding Protein, Domain 1"/>
    <property type="match status" value="1"/>
</dbReference>
<dbReference type="Gene3D" id="3.10.105.10">
    <property type="entry name" value="Dipeptide-binding Protein, Domain 3"/>
    <property type="match status" value="1"/>
</dbReference>
<dbReference type="AlphaFoldDB" id="A0A159YY20"/>
<dbReference type="KEGG" id="daa:AKL17_0013"/>
<comment type="similarity">
    <text evidence="2">Belongs to the bacterial solute-binding protein 5 family.</text>
</comment>
<dbReference type="CDD" id="cd08503">
    <property type="entry name" value="PBP2_NikA_DppA_OppA_like_17"/>
    <property type="match status" value="1"/>
</dbReference>
<gene>
    <name evidence="4" type="ORF">AKL17_0013</name>
</gene>
<evidence type="ECO:0000313" key="4">
    <source>
        <dbReference type="EMBL" id="AMY67275.1"/>
    </source>
</evidence>
<dbReference type="RefSeq" id="WP_066808328.1">
    <property type="nucleotide sequence ID" value="NZ_CP012661.1"/>
</dbReference>
<dbReference type="Gene3D" id="3.40.190.10">
    <property type="entry name" value="Periplasmic binding protein-like II"/>
    <property type="match status" value="1"/>
</dbReference>
<sequence>MNDELSYYLSRSLKGAMSRRHFFGRAAALGLTAAAANTLMATSLRAQTPQKGGTLKIGMQGGGSTDSLDPALAANQVTFQLLRMFGEPLVESDPSGTGLQMRLAEAVDSSPDAKVWTFRIRRGVTFHDGSPMTPDDVLATLRRHSDESSQSGALGIMTGISDMVVDGDNVVITLEVANADLPYLLADYHLLIQPKGGVEAPAAGVGTGAYKVVNFEPGVRAVFEKYAGYWDDSLGHFDSVEILVINDNTARTSALQSGQVHLINRVDPKIAGLMARAPNLTVTDVAGRGHYVFIMHCNTAPFDNNDLRMALKLAVDRQDMVDKVLMGYGTVGNDFPINAAYPFFDDSIPQRVFDPEEAAHYYKKSGHDGSPIVMSCSDVAFAGAMDAAALFQQSAQAAGIPLEIRREPGDGYWSDVWNVKPFSASYWGGRPVQDQMYSTAYLSSADWNDTRFNNPEFDALLTQAKGELDETKRREMYSRMAYLVRDEGGLILPMFNNFISANSNDLQGWINDPTQDLMNGYAPHKCWFA</sequence>
<accession>A0A159YY20</accession>
<dbReference type="PANTHER" id="PTHR30290">
    <property type="entry name" value="PERIPLASMIC BINDING COMPONENT OF ABC TRANSPORTER"/>
    <property type="match status" value="1"/>
</dbReference>
<dbReference type="Proteomes" id="UP000076128">
    <property type="component" value="Chromosome"/>
</dbReference>
<dbReference type="InterPro" id="IPR039424">
    <property type="entry name" value="SBP_5"/>
</dbReference>
<dbReference type="GO" id="GO:0015833">
    <property type="term" value="P:peptide transport"/>
    <property type="evidence" value="ECO:0007669"/>
    <property type="project" value="TreeGrafter"/>
</dbReference>